<evidence type="ECO:0000313" key="2">
    <source>
        <dbReference type="EMBL" id="MFC5833129.1"/>
    </source>
</evidence>
<dbReference type="RefSeq" id="WP_379522557.1">
    <property type="nucleotide sequence ID" value="NZ_JBHSPA010000089.1"/>
</dbReference>
<evidence type="ECO:0000313" key="3">
    <source>
        <dbReference type="Proteomes" id="UP001596058"/>
    </source>
</evidence>
<protein>
    <submittedName>
        <fullName evidence="2">Uncharacterized protein</fullName>
    </submittedName>
</protein>
<accession>A0ABW1D723</accession>
<feature type="transmembrane region" description="Helical" evidence="1">
    <location>
        <begin position="224"/>
        <end position="245"/>
    </location>
</feature>
<proteinExistence type="predicted"/>
<feature type="transmembrane region" description="Helical" evidence="1">
    <location>
        <begin position="138"/>
        <end position="158"/>
    </location>
</feature>
<keyword evidence="1" id="KW-1133">Transmembrane helix</keyword>
<comment type="caution">
    <text evidence="2">The sequence shown here is derived from an EMBL/GenBank/DDBJ whole genome shotgun (WGS) entry which is preliminary data.</text>
</comment>
<sequence>MFIRVPPTAVPYEDHAGPGRLRRLALALFGPVVLLVAPMTVVAAYGERLPGRVYVFNWPLDPGGYEPTWDWWTSQPLYGWTLYLEIGMIIAFFYSWRLPQVQRGLVQVGFLLGVAVGISTAVGLLAMVDTPSAARPPWLFAAELVIAVASVTLGRAAVGPLPQEPEATLLPPAHVQAMPLTRYQRVLFTTSAWSIRTLVMAAAATALLVWIYVNRLADGDDRTLLSFGGLYMTVWVVCWPTLWAAQAYTRLQIDGSGVTVRVPLLPMLSRTVPYARIRFAEARSTPPEGRYKLGDTDSGWGVVSGKGSALVLALADSRSFVYSTREAETAARLVNGWLNRQRGGETAGC</sequence>
<reference evidence="3" key="1">
    <citation type="journal article" date="2019" name="Int. J. Syst. Evol. Microbiol.">
        <title>The Global Catalogue of Microorganisms (GCM) 10K type strain sequencing project: providing services to taxonomists for standard genome sequencing and annotation.</title>
        <authorList>
            <consortium name="The Broad Institute Genomics Platform"/>
            <consortium name="The Broad Institute Genome Sequencing Center for Infectious Disease"/>
            <person name="Wu L."/>
            <person name="Ma J."/>
        </authorList>
    </citation>
    <scope>NUCLEOTIDE SEQUENCE [LARGE SCALE GENOMIC DNA]</scope>
    <source>
        <strain evidence="3">CCUG 53903</strain>
    </source>
</reference>
<dbReference type="Proteomes" id="UP001596058">
    <property type="component" value="Unassembled WGS sequence"/>
</dbReference>
<organism evidence="2 3">
    <name type="scientific">Nonomuraea insulae</name>
    <dbReference type="NCBI Taxonomy" id="1616787"/>
    <lineage>
        <taxon>Bacteria</taxon>
        <taxon>Bacillati</taxon>
        <taxon>Actinomycetota</taxon>
        <taxon>Actinomycetes</taxon>
        <taxon>Streptosporangiales</taxon>
        <taxon>Streptosporangiaceae</taxon>
        <taxon>Nonomuraea</taxon>
    </lineage>
</organism>
<feature type="transmembrane region" description="Helical" evidence="1">
    <location>
        <begin position="108"/>
        <end position="126"/>
    </location>
</feature>
<gene>
    <name evidence="2" type="ORF">ACFPZ3_55555</name>
</gene>
<name>A0ABW1D723_9ACTN</name>
<evidence type="ECO:0000256" key="1">
    <source>
        <dbReference type="SAM" id="Phobius"/>
    </source>
</evidence>
<keyword evidence="1" id="KW-0812">Transmembrane</keyword>
<keyword evidence="3" id="KW-1185">Reference proteome</keyword>
<dbReference type="EMBL" id="JBHSPA010000089">
    <property type="protein sequence ID" value="MFC5833129.1"/>
    <property type="molecule type" value="Genomic_DNA"/>
</dbReference>
<feature type="transmembrane region" description="Helical" evidence="1">
    <location>
        <begin position="24"/>
        <end position="46"/>
    </location>
</feature>
<feature type="transmembrane region" description="Helical" evidence="1">
    <location>
        <begin position="77"/>
        <end position="96"/>
    </location>
</feature>
<feature type="transmembrane region" description="Helical" evidence="1">
    <location>
        <begin position="186"/>
        <end position="212"/>
    </location>
</feature>
<keyword evidence="1" id="KW-0472">Membrane</keyword>